<evidence type="ECO:0000256" key="10">
    <source>
        <dbReference type="ARBA" id="ARBA00023170"/>
    </source>
</evidence>
<evidence type="ECO:0000256" key="5">
    <source>
        <dbReference type="ARBA" id="ARBA00022729"/>
    </source>
</evidence>
<keyword evidence="9 21" id="KW-0472">Membrane</keyword>
<keyword evidence="11" id="KW-0325">Glycoprotein</keyword>
<keyword evidence="4 21" id="KW-0812">Transmembrane</keyword>
<dbReference type="InterPro" id="IPR019594">
    <property type="entry name" value="Glu/Gly-bd"/>
</dbReference>
<comment type="subcellular location">
    <subcellularLocation>
        <location evidence="15">Postsynaptic cell membrane</location>
        <topology evidence="15">Multi-pass membrane protein</topology>
    </subcellularLocation>
</comment>
<feature type="compositionally biased region" description="Low complexity" evidence="20">
    <location>
        <begin position="1133"/>
        <end position="1145"/>
    </location>
</feature>
<dbReference type="FunFam" id="3.40.190.10:FF:000399">
    <property type="entry name" value="Predicted protein"/>
    <property type="match status" value="1"/>
</dbReference>
<dbReference type="PRINTS" id="PR00177">
    <property type="entry name" value="NMDARECEPTOR"/>
</dbReference>
<evidence type="ECO:0000256" key="13">
    <source>
        <dbReference type="ARBA" id="ARBA00023286"/>
    </source>
</evidence>
<evidence type="ECO:0000256" key="21">
    <source>
        <dbReference type="SAM" id="Phobius"/>
    </source>
</evidence>
<dbReference type="Proteomes" id="UP000790347">
    <property type="component" value="Unassembled WGS sequence"/>
</dbReference>
<evidence type="ECO:0000256" key="2">
    <source>
        <dbReference type="ARBA" id="ARBA00022448"/>
    </source>
</evidence>
<feature type="disulfide bond" evidence="19">
    <location>
        <begin position="718"/>
        <end position="774"/>
    </location>
</feature>
<evidence type="ECO:0000256" key="8">
    <source>
        <dbReference type="ARBA" id="ARBA00023065"/>
    </source>
</evidence>
<dbReference type="InterPro" id="IPR001508">
    <property type="entry name" value="Iono_Glu_rcpt_met"/>
</dbReference>
<evidence type="ECO:0000259" key="23">
    <source>
        <dbReference type="SMART" id="SM00918"/>
    </source>
</evidence>
<dbReference type="FunFam" id="3.40.190.10:FF:000167">
    <property type="entry name" value="Eye-enriched kainate receptor, isoform B"/>
    <property type="match status" value="1"/>
</dbReference>
<dbReference type="Gene3D" id="1.10.287.70">
    <property type="match status" value="1"/>
</dbReference>
<keyword evidence="5" id="KW-0732">Signal</keyword>
<accession>A0A922I579</accession>
<evidence type="ECO:0000256" key="15">
    <source>
        <dbReference type="ARBA" id="ARBA00034104"/>
    </source>
</evidence>
<evidence type="ECO:0000256" key="19">
    <source>
        <dbReference type="PIRSR" id="PIRSR601508-3"/>
    </source>
</evidence>
<dbReference type="FunFam" id="1.10.287.70:FF:000064">
    <property type="entry name" value="Glutamate receptor ionotropic, kainate"/>
    <property type="match status" value="1"/>
</dbReference>
<evidence type="ECO:0000256" key="17">
    <source>
        <dbReference type="PIRSR" id="PIRSR601508-1"/>
    </source>
</evidence>
<dbReference type="GO" id="GO:0004970">
    <property type="term" value="F:glutamate-gated receptor activity"/>
    <property type="evidence" value="ECO:0007669"/>
    <property type="project" value="UniProtKB-ARBA"/>
</dbReference>
<dbReference type="FunFam" id="3.40.190.10:FF:000060">
    <property type="entry name" value="Glutamate receptor ionotropic, kainate 1"/>
    <property type="match status" value="1"/>
</dbReference>
<protein>
    <recommendedName>
        <fullName evidence="16">Glutamate receptor 1</fullName>
    </recommendedName>
</protein>
<keyword evidence="25" id="KW-1185">Reference proteome</keyword>
<evidence type="ECO:0000256" key="4">
    <source>
        <dbReference type="ARBA" id="ARBA00022692"/>
    </source>
</evidence>
<dbReference type="Pfam" id="PF00060">
    <property type="entry name" value="Lig_chan"/>
    <property type="match status" value="1"/>
</dbReference>
<proteinExistence type="inferred from homology"/>
<dbReference type="SUPFAM" id="SSF81324">
    <property type="entry name" value="Voltage-gated potassium channels"/>
    <property type="match status" value="1"/>
</dbReference>
<feature type="transmembrane region" description="Helical" evidence="21">
    <location>
        <begin position="516"/>
        <end position="535"/>
    </location>
</feature>
<keyword evidence="19" id="KW-1015">Disulfide bond</keyword>
<keyword evidence="6 21" id="KW-1133">Transmembrane helix</keyword>
<dbReference type="Gene3D" id="3.40.50.2300">
    <property type="match status" value="2"/>
</dbReference>
<feature type="domain" description="Ionotropic glutamate receptor L-glutamate and glycine-binding" evidence="23">
    <location>
        <begin position="391"/>
        <end position="460"/>
    </location>
</feature>
<keyword evidence="8" id="KW-0406">Ion transport</keyword>
<comment type="similarity">
    <text evidence="1">Belongs to the glutamate-gated ion channel (TC 1.A.10.1) family.</text>
</comment>
<keyword evidence="10 24" id="KW-0675">Receptor</keyword>
<keyword evidence="13" id="KW-1071">Ligand-gated ion channel</keyword>
<feature type="non-terminal residue" evidence="24">
    <location>
        <position position="1"/>
    </location>
</feature>
<feature type="region of interest" description="Disordered" evidence="20">
    <location>
        <begin position="869"/>
        <end position="888"/>
    </location>
</feature>
<dbReference type="Pfam" id="PF10613">
    <property type="entry name" value="Lig_chan-Glu_bd"/>
    <property type="match status" value="1"/>
</dbReference>
<dbReference type="GO" id="GO:0008328">
    <property type="term" value="C:ionotropic glutamate receptor complex"/>
    <property type="evidence" value="ECO:0007669"/>
    <property type="project" value="UniProtKB-ARBA"/>
</dbReference>
<dbReference type="InterPro" id="IPR028082">
    <property type="entry name" value="Peripla_BP_I"/>
</dbReference>
<dbReference type="InterPro" id="IPR015683">
    <property type="entry name" value="Ionotropic_Glu_rcpt"/>
</dbReference>
<evidence type="ECO:0000256" key="11">
    <source>
        <dbReference type="ARBA" id="ARBA00023180"/>
    </source>
</evidence>
<dbReference type="CDD" id="cd06382">
    <property type="entry name" value="PBP1_iGluR_Kainate"/>
    <property type="match status" value="1"/>
</dbReference>
<dbReference type="SUPFAM" id="SSF53822">
    <property type="entry name" value="Periplasmic binding protein-like I"/>
    <property type="match status" value="1"/>
</dbReference>
<keyword evidence="3" id="KW-1003">Cell membrane</keyword>
<feature type="site" description="Interaction with the cone snail toxin Con-ikot-ikot" evidence="18">
    <location>
        <position position="664"/>
    </location>
</feature>
<dbReference type="InterPro" id="IPR001828">
    <property type="entry name" value="ANF_lig-bd_rcpt"/>
</dbReference>
<evidence type="ECO:0000256" key="3">
    <source>
        <dbReference type="ARBA" id="ARBA00022475"/>
    </source>
</evidence>
<feature type="site" description="Crucial to convey clamshell closure to channel opening" evidence="18">
    <location>
        <position position="637"/>
    </location>
</feature>
<evidence type="ECO:0000256" key="9">
    <source>
        <dbReference type="ARBA" id="ARBA00023136"/>
    </source>
</evidence>
<organism evidence="24 25">
    <name type="scientific">Dermatophagoides farinae</name>
    <name type="common">American house dust mite</name>
    <dbReference type="NCBI Taxonomy" id="6954"/>
    <lineage>
        <taxon>Eukaryota</taxon>
        <taxon>Metazoa</taxon>
        <taxon>Ecdysozoa</taxon>
        <taxon>Arthropoda</taxon>
        <taxon>Chelicerata</taxon>
        <taxon>Arachnida</taxon>
        <taxon>Acari</taxon>
        <taxon>Acariformes</taxon>
        <taxon>Sarcoptiformes</taxon>
        <taxon>Astigmata</taxon>
        <taxon>Psoroptidia</taxon>
        <taxon>Analgoidea</taxon>
        <taxon>Pyroglyphidae</taxon>
        <taxon>Dermatophagoidinae</taxon>
        <taxon>Dermatophagoides</taxon>
    </lineage>
</organism>
<feature type="domain" description="Ionotropic glutamate receptor C-terminal" evidence="22">
    <location>
        <begin position="381"/>
        <end position="769"/>
    </location>
</feature>
<sequence length="1229" mass="139637">ALFTEEERDGPSELAFKYAIFRINKDRTLLENTTLTYDIQYVPREDSFHASKKACLQMNRGVSAIFGPQDPILGAHIQSLCDALDMPHIEARLDLETELKEFSINLYPSPMIIGKALRDLIVYLNWTKIAVIYEDDISLIKLQQLVKPPLSKQIQFIFRKGNALSFRDVLLDVRTRGVYSLIIDTRPESLPKILHAILQTQMNNYKYHYHFVTFDIEIYDLENFRYNFVNLTAFRMVDSENFSVKTVLRDMEKFQPKRHPILNRTNVIQYEPALIFDSVYTFARGLHSLERGAILRQANLSCDEESPWPDGSTLFNYINSVDIRGLSGPITFKEGRRSSLKLDLLKLRQSNLTKVGEWSTVAGLNITDHAAFQDFGTTNITLRVTTIESTPYVFYKKNLNNQIATNNSNDHFEGFCIDLLKAIAEMLNFQYELYLVPDGKYGAENTTTGEWNGLVREIIDKNADLAVASMTINYARESVIHFTKPYMNLGIGILFKLPSTMPTRLFSFMSPLDIDIWLYVLAAYILVSLTMFVVARFSPNEWRLSHPCVAAMDPQHYGANGNDEDNDNNKLENQFSMANSFWFTIVTLMHQGCDLNPKAASTRIIGAIWWFFTLILVSSYTANLAAFLTVERMITPIQSVEDLAAQSRIQYGTLESGSTMTFFRDSQIETYQKMWRFMENRPMVFVKTYDEGVQRVLEGNYAFLMESTMLDYMVQRNCNLTQIGGLLDSKGYGIATPIGSPWRDKISLAILHLQEKGIIRMLYDRWWKRPGIKCSRDDKSKEGKANALGIENIGGVFVVLLGGLAVAIVTALIEFCVHSKKNAQNLRQSLCTEMTNELRMAISCNDTQQQRPTLRRKCSKCTLATTSSGGIMDHQHHHHQNRPQSSYQYHLDPYVPDIGDGTCGPNDIYQQQQQTTSYHHHHHRNKSSMNLMKTQSSYSNYHQNQLLRRRLANNNDGGDSKTFWSNMNHNTRPSQSALVVATNQQQNHHPAEIHHQFTMYQHHKCCPQHPDKQNDTNEIDVDGCEMNNCNQQQQQSNMIDGKPSTANVQSINQSSMINNINITQLTRKLNNNSSDDQQQLQNNGIGNGQNCIDDDNVGLDDDIDDMDDVDVDDDDNFQYNGSNDDSAGTTNSQQQQQQQQQQQLLLPPPPPPPTLSIINQPLLSSSIDSTTIVNKMNNNISQTASSINNTGRLIAMNGPIGSLPNNTTTIVTVVPAAATHHQMDIDYQR</sequence>
<comment type="caution">
    <text evidence="24">The sequence shown here is derived from an EMBL/GenBank/DDBJ whole genome shotgun (WGS) entry which is preliminary data.</text>
</comment>
<dbReference type="SUPFAM" id="SSF53850">
    <property type="entry name" value="Periplasmic binding protein-like II"/>
    <property type="match status" value="1"/>
</dbReference>
<evidence type="ECO:0000256" key="16">
    <source>
        <dbReference type="ARBA" id="ARBA00072754"/>
    </source>
</evidence>
<feature type="binding site" evidence="17">
    <location>
        <position position="659"/>
    </location>
    <ligand>
        <name>L-glutamate</name>
        <dbReference type="ChEBI" id="CHEBI:29985"/>
    </ligand>
</feature>
<dbReference type="EMBL" id="ASGP02000002">
    <property type="protein sequence ID" value="KAH9520965.1"/>
    <property type="molecule type" value="Genomic_DNA"/>
</dbReference>
<evidence type="ECO:0000256" key="18">
    <source>
        <dbReference type="PIRSR" id="PIRSR601508-2"/>
    </source>
</evidence>
<keyword evidence="12" id="KW-0628">Postsynaptic cell membrane</keyword>
<feature type="binding site" evidence="17">
    <location>
        <position position="658"/>
    </location>
    <ligand>
        <name>L-glutamate</name>
        <dbReference type="ChEBI" id="CHEBI:29985"/>
    </ligand>
</feature>
<dbReference type="SMART" id="SM00079">
    <property type="entry name" value="PBPe"/>
    <property type="match status" value="1"/>
</dbReference>
<feature type="transmembrane region" description="Helical" evidence="21">
    <location>
        <begin position="607"/>
        <end position="628"/>
    </location>
</feature>
<evidence type="ECO:0000256" key="1">
    <source>
        <dbReference type="ARBA" id="ARBA00008685"/>
    </source>
</evidence>
<keyword evidence="7" id="KW-0770">Synapse</keyword>
<feature type="compositionally biased region" description="Acidic residues" evidence="20">
    <location>
        <begin position="1092"/>
        <end position="1116"/>
    </location>
</feature>
<evidence type="ECO:0000313" key="25">
    <source>
        <dbReference type="Proteomes" id="UP000790347"/>
    </source>
</evidence>
<evidence type="ECO:0000256" key="12">
    <source>
        <dbReference type="ARBA" id="ARBA00023257"/>
    </source>
</evidence>
<dbReference type="InterPro" id="IPR001320">
    <property type="entry name" value="Iontro_rcpt_C"/>
</dbReference>
<feature type="region of interest" description="Disordered" evidence="20">
    <location>
        <begin position="1072"/>
        <end position="1153"/>
    </location>
</feature>
<gene>
    <name evidence="24" type="primary">GRIK1_2</name>
    <name evidence="24" type="ORF">DERF_004640</name>
</gene>
<dbReference type="GO" id="GO:0045211">
    <property type="term" value="C:postsynaptic membrane"/>
    <property type="evidence" value="ECO:0007669"/>
    <property type="project" value="UniProtKB-SubCell"/>
</dbReference>
<feature type="compositionally biased region" description="Low complexity" evidence="20">
    <location>
        <begin position="1072"/>
        <end position="1091"/>
    </location>
</feature>
<reference evidence="24" key="2">
    <citation type="journal article" date="2022" name="Res Sq">
        <title>Comparative Genomics Reveals Insights into the Divergent Evolution of Astigmatic Mites and Household Pest Adaptations.</title>
        <authorList>
            <person name="Xiong Q."/>
            <person name="Wan A.T.-Y."/>
            <person name="Liu X.-Y."/>
            <person name="Fung C.S.-H."/>
            <person name="Xiao X."/>
            <person name="Malainual N."/>
            <person name="Hou J."/>
            <person name="Wang L."/>
            <person name="Wang M."/>
            <person name="Yang K."/>
            <person name="Cui Y."/>
            <person name="Leung E."/>
            <person name="Nong W."/>
            <person name="Shin S.-K."/>
            <person name="Au S."/>
            <person name="Jeong K.Y."/>
            <person name="Chew F.T."/>
            <person name="Hui J."/>
            <person name="Leung T.F."/>
            <person name="Tungtrongchitr A."/>
            <person name="Zhong N."/>
            <person name="Liu Z."/>
            <person name="Tsui S."/>
        </authorList>
    </citation>
    <scope>NUCLEOTIDE SEQUENCE</scope>
    <source>
        <strain evidence="24">Derf</strain>
        <tissue evidence="24">Whole organism</tissue>
    </source>
</reference>
<feature type="compositionally biased region" description="Polar residues" evidence="20">
    <location>
        <begin position="1117"/>
        <end position="1132"/>
    </location>
</feature>
<evidence type="ECO:0000259" key="22">
    <source>
        <dbReference type="SMART" id="SM00079"/>
    </source>
</evidence>
<feature type="binding site" evidence="17">
    <location>
        <position position="706"/>
    </location>
    <ligand>
        <name>L-glutamate</name>
        <dbReference type="ChEBI" id="CHEBI:29985"/>
    </ligand>
</feature>
<evidence type="ECO:0000313" key="24">
    <source>
        <dbReference type="EMBL" id="KAH9520965.1"/>
    </source>
</evidence>
<dbReference type="AlphaFoldDB" id="A0A922I579"/>
<feature type="binding site" evidence="17">
    <location>
        <position position="471"/>
    </location>
    <ligand>
        <name>L-glutamate</name>
        <dbReference type="ChEBI" id="CHEBI:29985"/>
    </ligand>
</feature>
<reference evidence="24" key="1">
    <citation type="submission" date="2013-05" db="EMBL/GenBank/DDBJ databases">
        <authorList>
            <person name="Yim A.K.Y."/>
            <person name="Chan T.F."/>
            <person name="Ji K.M."/>
            <person name="Liu X.Y."/>
            <person name="Zhou J.W."/>
            <person name="Li R.Q."/>
            <person name="Yang K.Y."/>
            <person name="Li J."/>
            <person name="Li M."/>
            <person name="Law P.T.W."/>
            <person name="Wu Y.L."/>
            <person name="Cai Z.L."/>
            <person name="Qin H."/>
            <person name="Bao Y."/>
            <person name="Leung R.K.K."/>
            <person name="Ng P.K.S."/>
            <person name="Zou J."/>
            <person name="Zhong X.J."/>
            <person name="Ran P.X."/>
            <person name="Zhong N.S."/>
            <person name="Liu Z.G."/>
            <person name="Tsui S.K.W."/>
        </authorList>
    </citation>
    <scope>NUCLEOTIDE SEQUENCE</scope>
    <source>
        <strain evidence="24">Derf</strain>
        <tissue evidence="24">Whole organism</tissue>
    </source>
</reference>
<evidence type="ECO:0000256" key="7">
    <source>
        <dbReference type="ARBA" id="ARBA00023018"/>
    </source>
</evidence>
<name>A0A922I579_DERFA</name>
<evidence type="ECO:0000256" key="6">
    <source>
        <dbReference type="ARBA" id="ARBA00022989"/>
    </source>
</evidence>
<evidence type="ECO:0000256" key="14">
    <source>
        <dbReference type="ARBA" id="ARBA00023303"/>
    </source>
</evidence>
<dbReference type="Pfam" id="PF01094">
    <property type="entry name" value="ANF_receptor"/>
    <property type="match status" value="1"/>
</dbReference>
<dbReference type="PANTHER" id="PTHR18966">
    <property type="entry name" value="IONOTROPIC GLUTAMATE RECEPTOR"/>
    <property type="match status" value="1"/>
</dbReference>
<evidence type="ECO:0000256" key="20">
    <source>
        <dbReference type="SAM" id="MobiDB-lite"/>
    </source>
</evidence>
<dbReference type="Gene3D" id="3.40.190.10">
    <property type="entry name" value="Periplasmic binding protein-like II"/>
    <property type="match status" value="1"/>
</dbReference>
<keyword evidence="14" id="KW-0407">Ion channel</keyword>
<keyword evidence="2" id="KW-0813">Transport</keyword>
<feature type="binding site" evidence="17">
    <location>
        <position position="476"/>
    </location>
    <ligand>
        <name>L-glutamate</name>
        <dbReference type="ChEBI" id="CHEBI:29985"/>
    </ligand>
</feature>
<dbReference type="SMART" id="SM00918">
    <property type="entry name" value="Lig_chan-Glu_bd"/>
    <property type="match status" value="1"/>
</dbReference>